<sequence>MLSSEDESLVIAKQICSRRRAKTTSRTPLTTTAITAATVKNRSRLSPSLNHVLNRTSSLSTLSLPSLSPLSPLAATPTSPIIPLSMPNPTLVDSGDDDPYSDDDDMLWHRGGGVRRASTPSFASKRVNSATSFGSGGNRPYGIPNGSSNANLQVYSIQRGGASTSQVHDNVNEDPPDYPYQYDSSHVPKVGSSSYTSASPLAVNMSLRARIFSFAASPTSFSFANLVKGKGKARERERLISTKPGERGAGETETEVDEPPKHLPTARLVASGEPLIPQHMLQARLTPLLFEFSRLLSIVPACIGIIWCTWCIVHHEGEVALSTKTQDRPDRLDYIVSILWALLTGFQCLALTTGLLTRWRVYYPPLPTLIRLLALQAICWPATQFTMQLFDVTARPATTWAIVGTTTCMSRSVQIWVTSNLWWDTGSDNKKTDEGFCDDHGPRWRGGRWGGRRWDWNEVVWKCVLPAGVVYCVMAWVGELRRELDGY</sequence>
<accession>A0A9P7UK58</accession>
<dbReference type="GO" id="GO:0006487">
    <property type="term" value="P:protein N-linked glycosylation"/>
    <property type="evidence" value="ECO:0007669"/>
    <property type="project" value="TreeGrafter"/>
</dbReference>
<dbReference type="GeneID" id="66072220"/>
<dbReference type="Pfam" id="PF12326">
    <property type="entry name" value="EOS1"/>
    <property type="match status" value="1"/>
</dbReference>
<dbReference type="PANTHER" id="PTHR28147:SF1">
    <property type="entry name" value="N-GLYCOSYLATION PROTEIN EOS1"/>
    <property type="match status" value="1"/>
</dbReference>
<dbReference type="Proteomes" id="UP001049176">
    <property type="component" value="Chromosome 11"/>
</dbReference>
<dbReference type="OrthoDB" id="2139606at2759"/>
<gene>
    <name evidence="3" type="ORF">E1B28_003144</name>
</gene>
<dbReference type="GO" id="GO:0034599">
    <property type="term" value="P:cellular response to oxidative stress"/>
    <property type="evidence" value="ECO:0007669"/>
    <property type="project" value="InterPro"/>
</dbReference>
<dbReference type="GO" id="GO:0005789">
    <property type="term" value="C:endoplasmic reticulum membrane"/>
    <property type="evidence" value="ECO:0007669"/>
    <property type="project" value="InterPro"/>
</dbReference>
<name>A0A9P7UK58_9AGAR</name>
<evidence type="ECO:0000313" key="4">
    <source>
        <dbReference type="Proteomes" id="UP001049176"/>
    </source>
</evidence>
<dbReference type="InterPro" id="IPR021100">
    <property type="entry name" value="N-glycosylation_EOS1"/>
</dbReference>
<keyword evidence="2" id="KW-0472">Membrane</keyword>
<keyword evidence="2" id="KW-0812">Transmembrane</keyword>
<comment type="caution">
    <text evidence="3">The sequence shown here is derived from an EMBL/GenBank/DDBJ whole genome shotgun (WGS) entry which is preliminary data.</text>
</comment>
<feature type="region of interest" description="Disordered" evidence="1">
    <location>
        <begin position="240"/>
        <end position="261"/>
    </location>
</feature>
<keyword evidence="4" id="KW-1185">Reference proteome</keyword>
<feature type="compositionally biased region" description="Basic and acidic residues" evidence="1">
    <location>
        <begin position="240"/>
        <end position="250"/>
    </location>
</feature>
<evidence type="ECO:0008006" key="5">
    <source>
        <dbReference type="Google" id="ProtNLM"/>
    </source>
</evidence>
<reference evidence="3" key="1">
    <citation type="journal article" date="2021" name="Genome Biol. Evol.">
        <title>The assembled and annotated genome of the fairy-ring fungus Marasmius oreades.</title>
        <authorList>
            <person name="Hiltunen M."/>
            <person name="Ament-Velasquez S.L."/>
            <person name="Johannesson H."/>
        </authorList>
    </citation>
    <scope>NUCLEOTIDE SEQUENCE</scope>
    <source>
        <strain evidence="3">03SP1</strain>
    </source>
</reference>
<keyword evidence="2" id="KW-1133">Transmembrane helix</keyword>
<feature type="transmembrane region" description="Helical" evidence="2">
    <location>
        <begin position="334"/>
        <end position="356"/>
    </location>
</feature>
<protein>
    <recommendedName>
        <fullName evidence="5">N-glycosylation protein EOS1</fullName>
    </recommendedName>
</protein>
<dbReference type="RefSeq" id="XP_043002064.1">
    <property type="nucleotide sequence ID" value="XM_043160108.1"/>
</dbReference>
<dbReference type="KEGG" id="more:E1B28_003144"/>
<dbReference type="PANTHER" id="PTHR28147">
    <property type="entry name" value="N-GLYCOSYLATION PROTEIN EOS1"/>
    <property type="match status" value="1"/>
</dbReference>
<feature type="region of interest" description="Disordered" evidence="1">
    <location>
        <begin position="78"/>
        <end position="98"/>
    </location>
</feature>
<evidence type="ECO:0000313" key="3">
    <source>
        <dbReference type="EMBL" id="KAG7085593.1"/>
    </source>
</evidence>
<dbReference type="AlphaFoldDB" id="A0A9P7UK58"/>
<feature type="transmembrane region" description="Helical" evidence="2">
    <location>
        <begin position="292"/>
        <end position="313"/>
    </location>
</feature>
<evidence type="ECO:0000256" key="2">
    <source>
        <dbReference type="SAM" id="Phobius"/>
    </source>
</evidence>
<dbReference type="EMBL" id="CM032191">
    <property type="protein sequence ID" value="KAG7085593.1"/>
    <property type="molecule type" value="Genomic_DNA"/>
</dbReference>
<proteinExistence type="predicted"/>
<organism evidence="3 4">
    <name type="scientific">Marasmius oreades</name>
    <name type="common">fairy-ring Marasmius</name>
    <dbReference type="NCBI Taxonomy" id="181124"/>
    <lineage>
        <taxon>Eukaryota</taxon>
        <taxon>Fungi</taxon>
        <taxon>Dikarya</taxon>
        <taxon>Basidiomycota</taxon>
        <taxon>Agaricomycotina</taxon>
        <taxon>Agaricomycetes</taxon>
        <taxon>Agaricomycetidae</taxon>
        <taxon>Agaricales</taxon>
        <taxon>Marasmiineae</taxon>
        <taxon>Marasmiaceae</taxon>
        <taxon>Marasmius</taxon>
    </lineage>
</organism>
<evidence type="ECO:0000256" key="1">
    <source>
        <dbReference type="SAM" id="MobiDB-lite"/>
    </source>
</evidence>